<dbReference type="EMBL" id="SPAZ01000028">
    <property type="protein sequence ID" value="TQE39425.1"/>
    <property type="molecule type" value="Genomic_DNA"/>
</dbReference>
<feature type="transmembrane region" description="Helical" evidence="7">
    <location>
        <begin position="133"/>
        <end position="151"/>
    </location>
</feature>
<keyword evidence="3 7" id="KW-0812">Transmembrane</keyword>
<keyword evidence="4 7" id="KW-1133">Transmembrane helix</keyword>
<evidence type="ECO:0000256" key="5">
    <source>
        <dbReference type="ARBA" id="ARBA00023136"/>
    </source>
</evidence>
<keyword evidence="2" id="KW-1003">Cell membrane</keyword>
<feature type="region of interest" description="Disordered" evidence="6">
    <location>
        <begin position="326"/>
        <end position="375"/>
    </location>
</feature>
<dbReference type="InterPro" id="IPR010343">
    <property type="entry name" value="ArAE_1"/>
</dbReference>
<evidence type="ECO:0000256" key="7">
    <source>
        <dbReference type="SAM" id="Phobius"/>
    </source>
</evidence>
<protein>
    <recommendedName>
        <fullName evidence="10">FUSC family protein</fullName>
    </recommendedName>
</protein>
<sequence length="425" mass="45174">MDWTRRATGAVRRHGAAVLGAVRRVWSGPGRERDLAVQAGKAALAACVAWAVAGWWLRAPMAFVAPWVAIVLVESTVYRSFAHGLQQLAAFAVGTVAATAGALALDGTMAAMAVVLPVVLLLAQWQRLGAQGIYAATGALFVLTGGQATLASAGARIAEAVFGAVVGIAVNALIRPPVYLRDTRAALHETAREAQAVLEAVAEGLDGGEWDPHAAGEWHERTLRLSRLVDQARSAIGWSRESMRVNPRGRRLHALSPPGPAYDDALAVLDHVAVHTAGVTRTVLEAAERGGRAARPEPRITGSYADFLRHTARAIDLYGRTRFAGSADDRSVERGGDRPVENDGDRPVETGGGRPVERDGGRPVQSSDGRSVDRELDEAVVELRRVLDGLHEKLPGTVRDDPATLATHGTLLAQARRLADQLARE</sequence>
<dbReference type="RefSeq" id="WP_141580542.1">
    <property type="nucleotide sequence ID" value="NZ_SPAZ01000028.1"/>
</dbReference>
<comment type="caution">
    <text evidence="8">The sequence shown here is derived from an EMBL/GenBank/DDBJ whole genome shotgun (WGS) entry which is preliminary data.</text>
</comment>
<evidence type="ECO:0000256" key="1">
    <source>
        <dbReference type="ARBA" id="ARBA00004651"/>
    </source>
</evidence>
<accession>A0AAE9B2U2</accession>
<evidence type="ECO:0000256" key="4">
    <source>
        <dbReference type="ARBA" id="ARBA00022989"/>
    </source>
</evidence>
<dbReference type="AlphaFoldDB" id="A0AAE9B2U2"/>
<dbReference type="GO" id="GO:0005886">
    <property type="term" value="C:plasma membrane"/>
    <property type="evidence" value="ECO:0007669"/>
    <property type="project" value="UniProtKB-SubCell"/>
</dbReference>
<dbReference type="Pfam" id="PF06081">
    <property type="entry name" value="ArAE_1"/>
    <property type="match status" value="1"/>
</dbReference>
<feature type="transmembrane region" description="Helical" evidence="7">
    <location>
        <begin position="88"/>
        <end position="121"/>
    </location>
</feature>
<evidence type="ECO:0008006" key="10">
    <source>
        <dbReference type="Google" id="ProtNLM"/>
    </source>
</evidence>
<gene>
    <name evidence="8" type="ORF">Sipo8835_02260</name>
</gene>
<proteinExistence type="predicted"/>
<evidence type="ECO:0000256" key="6">
    <source>
        <dbReference type="SAM" id="MobiDB-lite"/>
    </source>
</evidence>
<evidence type="ECO:0000256" key="2">
    <source>
        <dbReference type="ARBA" id="ARBA00022475"/>
    </source>
</evidence>
<feature type="compositionally biased region" description="Basic and acidic residues" evidence="6">
    <location>
        <begin position="327"/>
        <end position="348"/>
    </location>
</feature>
<evidence type="ECO:0000313" key="9">
    <source>
        <dbReference type="Proteomes" id="UP000318720"/>
    </source>
</evidence>
<evidence type="ECO:0000313" key="8">
    <source>
        <dbReference type="EMBL" id="TQE39425.1"/>
    </source>
</evidence>
<name>A0AAE9B2U2_9ACTN</name>
<comment type="subcellular location">
    <subcellularLocation>
        <location evidence="1">Cell membrane</location>
        <topology evidence="1">Multi-pass membrane protein</topology>
    </subcellularLocation>
</comment>
<organism evidence="8 9">
    <name type="scientific">Streptomyces ipomoeae</name>
    <dbReference type="NCBI Taxonomy" id="103232"/>
    <lineage>
        <taxon>Bacteria</taxon>
        <taxon>Bacillati</taxon>
        <taxon>Actinomycetota</taxon>
        <taxon>Actinomycetes</taxon>
        <taxon>Kitasatosporales</taxon>
        <taxon>Streptomycetaceae</taxon>
        <taxon>Streptomyces</taxon>
    </lineage>
</organism>
<keyword evidence="5 7" id="KW-0472">Membrane</keyword>
<reference evidence="8 9" key="1">
    <citation type="submission" date="2019-03" db="EMBL/GenBank/DDBJ databases">
        <title>Comparative genomic analyses of the sweetpotato soil rot pathogen, Streptomyces ipomoeae.</title>
        <authorList>
            <person name="Ruschel Soares N."/>
            <person name="Badger J.H."/>
            <person name="Huguet-Tapia J.C."/>
            <person name="Clark C.A."/>
            <person name="Pettis G.S."/>
        </authorList>
    </citation>
    <scope>NUCLEOTIDE SEQUENCE [LARGE SCALE GENOMIC DNA]</scope>
    <source>
        <strain evidence="8 9">88-35</strain>
    </source>
</reference>
<evidence type="ECO:0000256" key="3">
    <source>
        <dbReference type="ARBA" id="ARBA00022692"/>
    </source>
</evidence>
<dbReference type="Proteomes" id="UP000318720">
    <property type="component" value="Unassembled WGS sequence"/>
</dbReference>
<feature type="transmembrane region" description="Helical" evidence="7">
    <location>
        <begin position="157"/>
        <end position="174"/>
    </location>
</feature>